<organism evidence="2 3">
    <name type="scientific">Pseudoduganella rivuli</name>
    <dbReference type="NCBI Taxonomy" id="2666085"/>
    <lineage>
        <taxon>Bacteria</taxon>
        <taxon>Pseudomonadati</taxon>
        <taxon>Pseudomonadota</taxon>
        <taxon>Betaproteobacteria</taxon>
        <taxon>Burkholderiales</taxon>
        <taxon>Oxalobacteraceae</taxon>
        <taxon>Telluria group</taxon>
        <taxon>Pseudoduganella</taxon>
    </lineage>
</organism>
<protein>
    <recommendedName>
        <fullName evidence="4">DUF4189 domain-containing protein</fullName>
    </recommendedName>
</protein>
<dbReference type="EMBL" id="WKJJ01000013">
    <property type="protein sequence ID" value="MRV74197.1"/>
    <property type="molecule type" value="Genomic_DNA"/>
</dbReference>
<feature type="chain" id="PRO_5031250611" description="DUF4189 domain-containing protein" evidence="1">
    <location>
        <begin position="19"/>
        <end position="120"/>
    </location>
</feature>
<evidence type="ECO:0000256" key="1">
    <source>
        <dbReference type="SAM" id="SignalP"/>
    </source>
</evidence>
<feature type="signal peptide" evidence="1">
    <location>
        <begin position="1"/>
        <end position="18"/>
    </location>
</feature>
<keyword evidence="3" id="KW-1185">Reference proteome</keyword>
<accession>A0A7X2IR12</accession>
<keyword evidence="1" id="KW-0732">Signal</keyword>
<evidence type="ECO:0000313" key="3">
    <source>
        <dbReference type="Proteomes" id="UP000446768"/>
    </source>
</evidence>
<evidence type="ECO:0008006" key="4">
    <source>
        <dbReference type="Google" id="ProtNLM"/>
    </source>
</evidence>
<dbReference type="RefSeq" id="WP_154377532.1">
    <property type="nucleotide sequence ID" value="NZ_WKJJ01000013.1"/>
</dbReference>
<reference evidence="2 3" key="1">
    <citation type="submission" date="2019-11" db="EMBL/GenBank/DDBJ databases">
        <title>Novel species isolated from a subtropical stream in China.</title>
        <authorList>
            <person name="Lu H."/>
        </authorList>
    </citation>
    <scope>NUCLEOTIDE SEQUENCE [LARGE SCALE GENOMIC DNA]</scope>
    <source>
        <strain evidence="2 3">FT92W</strain>
    </source>
</reference>
<comment type="caution">
    <text evidence="2">The sequence shown here is derived from an EMBL/GenBank/DDBJ whole genome shotgun (WGS) entry which is preliminary data.</text>
</comment>
<dbReference type="Proteomes" id="UP000446768">
    <property type="component" value="Unassembled WGS sequence"/>
</dbReference>
<proteinExistence type="predicted"/>
<evidence type="ECO:0000313" key="2">
    <source>
        <dbReference type="EMBL" id="MRV74197.1"/>
    </source>
</evidence>
<sequence length="120" mass="12450">MRKLPILICSLVFNSACAGPDGDALARLRALGAASQCRQATDCRTVPVGVRACGGPASYLAVATADEAAALELARRHAAQRREEMARTPEPPSTCEMIRDPGAQCVAGRCVAGNTALPSE</sequence>
<dbReference type="AlphaFoldDB" id="A0A7X2IR12"/>
<gene>
    <name evidence="2" type="ORF">GJ700_21030</name>
</gene>
<name>A0A7X2IR12_9BURK</name>